<dbReference type="Gene3D" id="3.10.10.10">
    <property type="entry name" value="HIV Type 1 Reverse Transcriptase, subunit A, domain 1"/>
    <property type="match status" value="1"/>
</dbReference>
<dbReference type="Pfam" id="PF17919">
    <property type="entry name" value="RT_RNaseH_2"/>
    <property type="match status" value="1"/>
</dbReference>
<dbReference type="Proteomes" id="UP000236291">
    <property type="component" value="Unassembled WGS sequence"/>
</dbReference>
<dbReference type="AlphaFoldDB" id="A0A2K3L6G1"/>
<evidence type="ECO:0000259" key="2">
    <source>
        <dbReference type="Pfam" id="PF17919"/>
    </source>
</evidence>
<feature type="non-terminal residue" evidence="3">
    <location>
        <position position="1"/>
    </location>
</feature>
<comment type="caution">
    <text evidence="3">The sequence shown here is derived from an EMBL/GenBank/DDBJ whole genome shotgun (WGS) entry which is preliminary data.</text>
</comment>
<dbReference type="PANTHER" id="PTHR33064:SF37">
    <property type="entry name" value="RIBONUCLEASE H"/>
    <property type="match status" value="1"/>
</dbReference>
<proteinExistence type="predicted"/>
<dbReference type="InterPro" id="IPR043502">
    <property type="entry name" value="DNA/RNA_pol_sf"/>
</dbReference>
<feature type="domain" description="Reverse transcriptase/retrotransposon-derived protein RNase H-like" evidence="2">
    <location>
        <begin position="406"/>
        <end position="452"/>
    </location>
</feature>
<organism evidence="3 4">
    <name type="scientific">Trifolium pratense</name>
    <name type="common">Red clover</name>
    <dbReference type="NCBI Taxonomy" id="57577"/>
    <lineage>
        <taxon>Eukaryota</taxon>
        <taxon>Viridiplantae</taxon>
        <taxon>Streptophyta</taxon>
        <taxon>Embryophyta</taxon>
        <taxon>Tracheophyta</taxon>
        <taxon>Spermatophyta</taxon>
        <taxon>Magnoliopsida</taxon>
        <taxon>eudicotyledons</taxon>
        <taxon>Gunneridae</taxon>
        <taxon>Pentapetalae</taxon>
        <taxon>rosids</taxon>
        <taxon>fabids</taxon>
        <taxon>Fabales</taxon>
        <taxon>Fabaceae</taxon>
        <taxon>Papilionoideae</taxon>
        <taxon>50 kb inversion clade</taxon>
        <taxon>NPAAA clade</taxon>
        <taxon>Hologalegina</taxon>
        <taxon>IRL clade</taxon>
        <taxon>Trifolieae</taxon>
        <taxon>Trifolium</taxon>
    </lineage>
</organism>
<evidence type="ECO:0000256" key="1">
    <source>
        <dbReference type="SAM" id="MobiDB-lite"/>
    </source>
</evidence>
<evidence type="ECO:0000313" key="4">
    <source>
        <dbReference type="Proteomes" id="UP000236291"/>
    </source>
</evidence>
<dbReference type="InterPro" id="IPR041577">
    <property type="entry name" value="RT_RNaseH_2"/>
</dbReference>
<reference evidence="3 4" key="2">
    <citation type="journal article" date="2017" name="Front. Plant Sci.">
        <title>Gene Classification and Mining of Molecular Markers Useful in Red Clover (Trifolium pratense) Breeding.</title>
        <authorList>
            <person name="Istvanek J."/>
            <person name="Dluhosova J."/>
            <person name="Dluhos P."/>
            <person name="Patkova L."/>
            <person name="Nedelnik J."/>
            <person name="Repkova J."/>
        </authorList>
    </citation>
    <scope>NUCLEOTIDE SEQUENCE [LARGE SCALE GENOMIC DNA]</scope>
    <source>
        <strain evidence="4">cv. Tatra</strain>
        <tissue evidence="3">Young leaves</tissue>
    </source>
</reference>
<name>A0A2K3L6G1_TRIPR</name>
<dbReference type="EMBL" id="ASHM01027059">
    <property type="protein sequence ID" value="PNX74124.1"/>
    <property type="molecule type" value="Genomic_DNA"/>
</dbReference>
<dbReference type="SUPFAM" id="SSF56672">
    <property type="entry name" value="DNA/RNA polymerases"/>
    <property type="match status" value="1"/>
</dbReference>
<dbReference type="InterPro" id="IPR051320">
    <property type="entry name" value="Viral_Replic_Matur_Polypro"/>
</dbReference>
<protein>
    <submittedName>
        <fullName evidence="3">Retrotransposon-related protein</fullName>
    </submittedName>
</protein>
<feature type="region of interest" description="Disordered" evidence="1">
    <location>
        <begin position="91"/>
        <end position="160"/>
    </location>
</feature>
<dbReference type="PANTHER" id="PTHR33064">
    <property type="entry name" value="POL PROTEIN"/>
    <property type="match status" value="1"/>
</dbReference>
<gene>
    <name evidence="3" type="ORF">L195_g030038</name>
</gene>
<accession>A0A2K3L6G1</accession>
<evidence type="ECO:0000313" key="3">
    <source>
        <dbReference type="EMBL" id="PNX74124.1"/>
    </source>
</evidence>
<feature type="compositionally biased region" description="Low complexity" evidence="1">
    <location>
        <begin position="123"/>
        <end position="145"/>
    </location>
</feature>
<dbReference type="STRING" id="57577.A0A2K3L6G1"/>
<reference evidence="3 4" key="1">
    <citation type="journal article" date="2014" name="Am. J. Bot.">
        <title>Genome assembly and annotation for red clover (Trifolium pratense; Fabaceae).</title>
        <authorList>
            <person name="Istvanek J."/>
            <person name="Jaros M."/>
            <person name="Krenek A."/>
            <person name="Repkova J."/>
        </authorList>
    </citation>
    <scope>NUCLEOTIDE SEQUENCE [LARGE SCALE GENOMIC DNA]</scope>
    <source>
        <strain evidence="4">cv. Tatra</strain>
        <tissue evidence="3">Young leaves</tissue>
    </source>
</reference>
<sequence length="452" mass="50955">RKTPRGSVFGVLHEWFNEAFEMLTSQVGRLLEDQYLGYFMSGLKPQIRRRVRTLNPQTRMQMMRINKDVDEELREDDEDWRLVSKKGGVEKTGQKDWAGSFQRNKTGSIYSKDPSRVSNSGWSNLNSKAGSSGSNSNSTSSLASTSRKEGELRSGGRGVRSFHREEVAERRAKGLCFKCGGKWHPTQHKCPEKALRDLILGDAETINEDGEIVSMEEVQSEEEEEEEVQCKSMGVLGTMGGHQTMKIAGRIGEVEVLVLIDSGIRMQLDTVNIKVDALVLELGGLDMVLDWNALTMQFIHNGEKVNGWWWSLQQQQMGENQVYPHHHKQEIERQVDELMQAGVIRPSMSAYSSPVILVKKKDKIWRMCVDYSPLNKATIPDKKFIKDYGKLAKPLTGLTKKDKFCWGPEAQVAFQVLKQVMSSPPVLMLPNFNLPFEVECDAAGRGIGAVLM</sequence>